<dbReference type="Pfam" id="PF03478">
    <property type="entry name" value="Beta-prop_KIB1-4"/>
    <property type="match status" value="1"/>
</dbReference>
<evidence type="ECO:0000313" key="2">
    <source>
        <dbReference type="EMBL" id="PWA94157.1"/>
    </source>
</evidence>
<comment type="caution">
    <text evidence="2">The sequence shown here is derived from an EMBL/GenBank/DDBJ whole genome shotgun (WGS) entry which is preliminary data.</text>
</comment>
<evidence type="ECO:0000259" key="1">
    <source>
        <dbReference type="Pfam" id="PF03478"/>
    </source>
</evidence>
<sequence length="504" mass="58246">MFYITLAYNELTKKSLGNVYLFKWDMTTSMRWEQMDEIDRKDYTKTRKLWEEIVDLKDSIFFVNLARDYSVFYRRTIASELGGYVHIHDKMYNLIYSYYVQDKTISIFSSKLSPLSHLSLWECAGLEGDLREAMCTLQSEREKDNDDKKIVIRSAIDNKDVELNESRLLNTPFHILEMIMQLCVGVEYMHFRATCKHCNLAAPLILWSNKTSTLRKYSLVSPWLMVMDKNQGIFSFTDPMFGDKYFMKNSQVSVVRPDRACCSRFGWLLFYSSDFSNFSQQRGDVYNNLDFTSNILVFFNPFTNDVCMLPPAVAFLPILSFSAPPTSPDCIVIGFKRGGASLAYIHLVGHQRHWRVLHLGPNAYPSCFPTFYGQDVRAITFYGEDVYALCNEGQLYVSQNIVKQDCSWKQVAAARTSCRGSSSQCFLVRGDQHLLLVTVSKFGENVEVFKLNDYTKEWEKVDCLGRHMIYISGTTCLCTEAEIAETPEMENNIYFHDCIPETGR</sequence>
<dbReference type="PANTHER" id="PTHR33127">
    <property type="entry name" value="TRANSMEMBRANE PROTEIN"/>
    <property type="match status" value="1"/>
</dbReference>
<name>A0A2U1Q829_ARTAN</name>
<dbReference type="PANTHER" id="PTHR33127:SF5">
    <property type="entry name" value="TRANSMEMBRANE PROTEIN"/>
    <property type="match status" value="1"/>
</dbReference>
<organism evidence="2 3">
    <name type="scientific">Artemisia annua</name>
    <name type="common">Sweet wormwood</name>
    <dbReference type="NCBI Taxonomy" id="35608"/>
    <lineage>
        <taxon>Eukaryota</taxon>
        <taxon>Viridiplantae</taxon>
        <taxon>Streptophyta</taxon>
        <taxon>Embryophyta</taxon>
        <taxon>Tracheophyta</taxon>
        <taxon>Spermatophyta</taxon>
        <taxon>Magnoliopsida</taxon>
        <taxon>eudicotyledons</taxon>
        <taxon>Gunneridae</taxon>
        <taxon>Pentapetalae</taxon>
        <taxon>asterids</taxon>
        <taxon>campanulids</taxon>
        <taxon>Asterales</taxon>
        <taxon>Asteraceae</taxon>
        <taxon>Asteroideae</taxon>
        <taxon>Anthemideae</taxon>
        <taxon>Artemisiinae</taxon>
        <taxon>Artemisia</taxon>
    </lineage>
</organism>
<evidence type="ECO:0000313" key="3">
    <source>
        <dbReference type="Proteomes" id="UP000245207"/>
    </source>
</evidence>
<protein>
    <recommendedName>
        <fullName evidence="1">KIB1-4 beta-propeller domain-containing protein</fullName>
    </recommendedName>
</protein>
<proteinExistence type="predicted"/>
<accession>A0A2U1Q829</accession>
<dbReference type="EMBL" id="PKPP01000332">
    <property type="protein sequence ID" value="PWA94157.1"/>
    <property type="molecule type" value="Genomic_DNA"/>
</dbReference>
<reference evidence="2 3" key="1">
    <citation type="journal article" date="2018" name="Mol. Plant">
        <title>The genome of Artemisia annua provides insight into the evolution of Asteraceae family and artemisinin biosynthesis.</title>
        <authorList>
            <person name="Shen Q."/>
            <person name="Zhang L."/>
            <person name="Liao Z."/>
            <person name="Wang S."/>
            <person name="Yan T."/>
            <person name="Shi P."/>
            <person name="Liu M."/>
            <person name="Fu X."/>
            <person name="Pan Q."/>
            <person name="Wang Y."/>
            <person name="Lv Z."/>
            <person name="Lu X."/>
            <person name="Zhang F."/>
            <person name="Jiang W."/>
            <person name="Ma Y."/>
            <person name="Chen M."/>
            <person name="Hao X."/>
            <person name="Li L."/>
            <person name="Tang Y."/>
            <person name="Lv G."/>
            <person name="Zhou Y."/>
            <person name="Sun X."/>
            <person name="Brodelius P.E."/>
            <person name="Rose J.K.C."/>
            <person name="Tang K."/>
        </authorList>
    </citation>
    <scope>NUCLEOTIDE SEQUENCE [LARGE SCALE GENOMIC DNA]</scope>
    <source>
        <strain evidence="3">cv. Huhao1</strain>
        <tissue evidence="2">Leaf</tissue>
    </source>
</reference>
<dbReference type="InterPro" id="IPR005174">
    <property type="entry name" value="KIB1-4_b-propeller"/>
</dbReference>
<gene>
    <name evidence="2" type="ORF">CTI12_AA062930</name>
</gene>
<dbReference type="AlphaFoldDB" id="A0A2U1Q829"/>
<dbReference type="Proteomes" id="UP000245207">
    <property type="component" value="Unassembled WGS sequence"/>
</dbReference>
<dbReference type="OrthoDB" id="651482at2759"/>
<keyword evidence="3" id="KW-1185">Reference proteome</keyword>
<feature type="domain" description="KIB1-4 beta-propeller" evidence="1">
    <location>
        <begin position="258"/>
        <end position="497"/>
    </location>
</feature>